<feature type="signal peptide" evidence="7">
    <location>
        <begin position="1"/>
        <end position="20"/>
    </location>
</feature>
<evidence type="ECO:0000256" key="2">
    <source>
        <dbReference type="ARBA" id="ARBA00009009"/>
    </source>
</evidence>
<dbReference type="eggNOG" id="COG2367">
    <property type="taxonomic scope" value="Bacteria"/>
</dbReference>
<dbReference type="Proteomes" id="UP000004892">
    <property type="component" value="Unassembled WGS sequence"/>
</dbReference>
<dbReference type="GO" id="GO:0008800">
    <property type="term" value="F:beta-lactamase activity"/>
    <property type="evidence" value="ECO:0007669"/>
    <property type="project" value="UniProtKB-UniRule"/>
</dbReference>
<evidence type="ECO:0000256" key="3">
    <source>
        <dbReference type="ARBA" id="ARBA00012865"/>
    </source>
</evidence>
<keyword evidence="5 6" id="KW-0046">Antibiotic resistance</keyword>
<feature type="chain" id="PRO_5003549003" description="Beta-lactamase" evidence="7">
    <location>
        <begin position="21"/>
        <end position="296"/>
    </location>
</feature>
<name>H1DJM3_9BACT</name>
<comment type="similarity">
    <text evidence="2 6">Belongs to the class-A beta-lactamase family.</text>
</comment>
<dbReference type="RefSeq" id="WP_009137605.1">
    <property type="nucleotide sequence ID" value="NZ_JH594597.1"/>
</dbReference>
<comment type="catalytic activity">
    <reaction evidence="1 6">
        <text>a beta-lactam + H2O = a substituted beta-amino acid</text>
        <dbReference type="Rhea" id="RHEA:20401"/>
        <dbReference type="ChEBI" id="CHEBI:15377"/>
        <dbReference type="ChEBI" id="CHEBI:35627"/>
        <dbReference type="ChEBI" id="CHEBI:140347"/>
        <dbReference type="EC" id="3.5.2.6"/>
    </reaction>
</comment>
<evidence type="ECO:0000313" key="10">
    <source>
        <dbReference type="Proteomes" id="UP000004892"/>
    </source>
</evidence>
<dbReference type="SUPFAM" id="SSF56601">
    <property type="entry name" value="beta-lactamase/transpeptidase-like"/>
    <property type="match status" value="1"/>
</dbReference>
<dbReference type="PANTHER" id="PTHR35333:SF3">
    <property type="entry name" value="BETA-LACTAMASE-TYPE TRANSPEPTIDASE FOLD CONTAINING PROTEIN"/>
    <property type="match status" value="1"/>
</dbReference>
<dbReference type="AlphaFoldDB" id="H1DJM3"/>
<dbReference type="EC" id="3.5.2.6" evidence="3 6"/>
<proteinExistence type="inferred from homology"/>
<comment type="caution">
    <text evidence="9">The sequence shown here is derived from an EMBL/GenBank/DDBJ whole genome shotgun (WGS) entry which is preliminary data.</text>
</comment>
<evidence type="ECO:0000256" key="6">
    <source>
        <dbReference type="RuleBase" id="RU361140"/>
    </source>
</evidence>
<evidence type="ECO:0000313" key="9">
    <source>
        <dbReference type="EMBL" id="EHP46092.1"/>
    </source>
</evidence>
<sequence length="296" mass="33068">MKHFLSCLTILLLIAEGAIAQMQEKDIEIQIADFVKDKKATVGVAVLTEDDKIIQYNNSVHFPLLSVFKFHVALAVLNKLDKQHIDLDSTIQIKASQLRADTYSPLRDKFPNQDLTLSWKELLQYSISLSDNNACDILIDSTGGIAAINKYIQKLGIKDFNLSATEDFMHQGIKNAYLNWSTPLEVVRLMKLAYTKELFSAPYKDFLWKTMLETSTGANKLKGLLPENVLVGHKTGSSDRTKEGIKIADNDAGLVLLPQGKSFYIAVFIMDSQETDQTNAAIIAHISKLVYEAMIP</sequence>
<dbReference type="STRING" id="742817.HMPREF9449_02459"/>
<dbReference type="HOGENOM" id="CLU_031960_0_1_10"/>
<dbReference type="Pfam" id="PF13354">
    <property type="entry name" value="Beta-lactamase2"/>
    <property type="match status" value="1"/>
</dbReference>
<dbReference type="PATRIC" id="fig|742817.3.peg.2631"/>
<dbReference type="GeneID" id="98070699"/>
<organism evidence="9 10">
    <name type="scientific">Odoribacter laneus YIT 12061</name>
    <dbReference type="NCBI Taxonomy" id="742817"/>
    <lineage>
        <taxon>Bacteria</taxon>
        <taxon>Pseudomonadati</taxon>
        <taxon>Bacteroidota</taxon>
        <taxon>Bacteroidia</taxon>
        <taxon>Bacteroidales</taxon>
        <taxon>Odoribacteraceae</taxon>
        <taxon>Odoribacter</taxon>
    </lineage>
</organism>
<dbReference type="InterPro" id="IPR023650">
    <property type="entry name" value="Beta-lactam_class-A_AS"/>
</dbReference>
<dbReference type="PRINTS" id="PR00118">
    <property type="entry name" value="BLACTAMASEA"/>
</dbReference>
<dbReference type="NCBIfam" id="NF033103">
    <property type="entry name" value="bla_class_A"/>
    <property type="match status" value="1"/>
</dbReference>
<evidence type="ECO:0000256" key="5">
    <source>
        <dbReference type="ARBA" id="ARBA00023251"/>
    </source>
</evidence>
<evidence type="ECO:0000259" key="8">
    <source>
        <dbReference type="Pfam" id="PF13354"/>
    </source>
</evidence>
<keyword evidence="10" id="KW-1185">Reference proteome</keyword>
<gene>
    <name evidence="9" type="ORF">HMPREF9449_02459</name>
</gene>
<dbReference type="InterPro" id="IPR012338">
    <property type="entry name" value="Beta-lactam/transpept-like"/>
</dbReference>
<dbReference type="NCBIfam" id="NF012099">
    <property type="entry name" value="SubclassA2"/>
    <property type="match status" value="1"/>
</dbReference>
<dbReference type="PANTHER" id="PTHR35333">
    <property type="entry name" value="BETA-LACTAMASE"/>
    <property type="match status" value="1"/>
</dbReference>
<dbReference type="Gene3D" id="3.40.710.10">
    <property type="entry name" value="DD-peptidase/beta-lactamase superfamily"/>
    <property type="match status" value="1"/>
</dbReference>
<keyword evidence="7" id="KW-0732">Signal</keyword>
<dbReference type="EMBL" id="ADMC01000026">
    <property type="protein sequence ID" value="EHP46092.1"/>
    <property type="molecule type" value="Genomic_DNA"/>
</dbReference>
<dbReference type="PROSITE" id="PS00146">
    <property type="entry name" value="BETA_LACTAMASE_A"/>
    <property type="match status" value="1"/>
</dbReference>
<evidence type="ECO:0000256" key="4">
    <source>
        <dbReference type="ARBA" id="ARBA00022801"/>
    </source>
</evidence>
<dbReference type="GO" id="GO:0030655">
    <property type="term" value="P:beta-lactam antibiotic catabolic process"/>
    <property type="evidence" value="ECO:0007669"/>
    <property type="project" value="InterPro"/>
</dbReference>
<reference evidence="9 10" key="1">
    <citation type="submission" date="2012-01" db="EMBL/GenBank/DDBJ databases">
        <title>The Genome Sequence of Odoribacter laneus YIT 12061.</title>
        <authorList>
            <consortium name="The Broad Institute Genome Sequencing Platform"/>
            <person name="Earl A."/>
            <person name="Ward D."/>
            <person name="Feldgarden M."/>
            <person name="Gevers D."/>
            <person name="Morotomi M."/>
            <person name="Young S.K."/>
            <person name="Zeng Q."/>
            <person name="Gargeya S."/>
            <person name="Fitzgerald M."/>
            <person name="Haas B."/>
            <person name="Abouelleil A."/>
            <person name="Alvarado L."/>
            <person name="Arachchi H.M."/>
            <person name="Berlin A."/>
            <person name="Chapman S.B."/>
            <person name="Gearin G."/>
            <person name="Goldberg J."/>
            <person name="Griggs A."/>
            <person name="Gujja S."/>
            <person name="Hansen M."/>
            <person name="Heiman D."/>
            <person name="Howarth C."/>
            <person name="Larimer J."/>
            <person name="Lui A."/>
            <person name="MacDonald P.J.P."/>
            <person name="McCowen C."/>
            <person name="Montmayeur A."/>
            <person name="Murphy C."/>
            <person name="Neiman D."/>
            <person name="Pearson M."/>
            <person name="Priest M."/>
            <person name="Roberts A."/>
            <person name="Saif S."/>
            <person name="Shea T."/>
            <person name="Sisk P."/>
            <person name="Stolte C."/>
            <person name="Sykes S."/>
            <person name="Wortman J."/>
            <person name="Nusbaum C."/>
            <person name="Birren B."/>
        </authorList>
    </citation>
    <scope>NUCLEOTIDE SEQUENCE [LARGE SCALE GENOMIC DNA]</scope>
    <source>
        <strain evidence="9 10">YIT 12061</strain>
    </source>
</reference>
<dbReference type="InterPro" id="IPR000871">
    <property type="entry name" value="Beta-lactam_class-A"/>
</dbReference>
<evidence type="ECO:0000256" key="1">
    <source>
        <dbReference type="ARBA" id="ARBA00001526"/>
    </source>
</evidence>
<dbReference type="InterPro" id="IPR045155">
    <property type="entry name" value="Beta-lactam_cat"/>
</dbReference>
<dbReference type="GO" id="GO:0046677">
    <property type="term" value="P:response to antibiotic"/>
    <property type="evidence" value="ECO:0007669"/>
    <property type="project" value="UniProtKB-UniRule"/>
</dbReference>
<keyword evidence="4 6" id="KW-0378">Hydrolase</keyword>
<protein>
    <recommendedName>
        <fullName evidence="3 6">Beta-lactamase</fullName>
        <ecNumber evidence="3 6">3.5.2.6</ecNumber>
    </recommendedName>
</protein>
<feature type="domain" description="Beta-lactamase class A catalytic" evidence="8">
    <location>
        <begin position="49"/>
        <end position="268"/>
    </location>
</feature>
<evidence type="ECO:0000256" key="7">
    <source>
        <dbReference type="SAM" id="SignalP"/>
    </source>
</evidence>
<accession>H1DJM3</accession>